<keyword evidence="2" id="KW-1185">Reference proteome</keyword>
<evidence type="ECO:0000313" key="2">
    <source>
        <dbReference type="Proteomes" id="UP000219546"/>
    </source>
</evidence>
<protein>
    <submittedName>
        <fullName evidence="1">Uncharacterized protein DUF3907</fullName>
    </submittedName>
</protein>
<dbReference type="EMBL" id="OAOP01000002">
    <property type="protein sequence ID" value="SNX68092.1"/>
    <property type="molecule type" value="Genomic_DNA"/>
</dbReference>
<dbReference type="Pfam" id="PF13047">
    <property type="entry name" value="DUF3907"/>
    <property type="match status" value="1"/>
</dbReference>
<reference evidence="1 2" key="1">
    <citation type="submission" date="2017-08" db="EMBL/GenBank/DDBJ databases">
        <authorList>
            <person name="de Groot N.N."/>
        </authorList>
    </citation>
    <scope>NUCLEOTIDE SEQUENCE [LARGE SCALE GENOMIC DNA]</scope>
    <source>
        <strain evidence="1 2">JC228</strain>
    </source>
</reference>
<dbReference type="InterPro" id="IPR025013">
    <property type="entry name" value="DUF3907"/>
</dbReference>
<dbReference type="AlphaFoldDB" id="A0A285CKK9"/>
<sequence>MAHSLVKIQIQHANSFLEESVARIEQFLNTTTLQSLQGEKDGDLMFYKGIASNLRRLCVFCEESLDTCQLLLNKEDFSKQAAEKTLYRIYHQCIEEFFSPKSDLWYEDSRSAYTGKNSIKFRKSVPLSVEHLMSDLEQPFQKMREELEYYETDYATKITQNK</sequence>
<proteinExistence type="predicted"/>
<evidence type="ECO:0000313" key="1">
    <source>
        <dbReference type="EMBL" id="SNX68092.1"/>
    </source>
</evidence>
<name>A0A285CKK9_9BACI</name>
<organism evidence="1 2">
    <name type="scientific">Bacillus oleivorans</name>
    <dbReference type="NCBI Taxonomy" id="1448271"/>
    <lineage>
        <taxon>Bacteria</taxon>
        <taxon>Bacillati</taxon>
        <taxon>Bacillota</taxon>
        <taxon>Bacilli</taxon>
        <taxon>Bacillales</taxon>
        <taxon>Bacillaceae</taxon>
        <taxon>Bacillus</taxon>
    </lineage>
</organism>
<dbReference type="Proteomes" id="UP000219546">
    <property type="component" value="Unassembled WGS sequence"/>
</dbReference>
<dbReference type="OrthoDB" id="2691359at2"/>
<gene>
    <name evidence="1" type="ORF">SAMN05877753_102300</name>
</gene>
<accession>A0A285CKK9</accession>
<dbReference type="RefSeq" id="WP_097157492.1">
    <property type="nucleotide sequence ID" value="NZ_JBEPMQ010000001.1"/>
</dbReference>